<dbReference type="SUPFAM" id="SSF53639">
    <property type="entry name" value="AraD/HMP-PK domain-like"/>
    <property type="match status" value="1"/>
</dbReference>
<dbReference type="InterPro" id="IPR001303">
    <property type="entry name" value="Aldolase_II/adducin_N"/>
</dbReference>
<accession>A0A517YUR2</accession>
<keyword evidence="2 4" id="KW-0456">Lyase</keyword>
<protein>
    <submittedName>
        <fullName evidence="4">L-fuculose phosphate aldolase</fullName>
        <ecNumber evidence="4">4.1.2.17</ecNumber>
    </submittedName>
</protein>
<dbReference type="EC" id="4.1.2.17" evidence="4"/>
<evidence type="ECO:0000313" key="4">
    <source>
        <dbReference type="EMBL" id="QDU33902.1"/>
    </source>
</evidence>
<dbReference type="GO" id="GO:0046872">
    <property type="term" value="F:metal ion binding"/>
    <property type="evidence" value="ECO:0007669"/>
    <property type="project" value="UniProtKB-KW"/>
</dbReference>
<dbReference type="PANTHER" id="PTHR22789:SF0">
    <property type="entry name" value="3-OXO-TETRONATE 4-PHOSPHATE DECARBOXYLASE-RELATED"/>
    <property type="match status" value="1"/>
</dbReference>
<dbReference type="GO" id="GO:0008738">
    <property type="term" value="F:L-fuculose-phosphate aldolase activity"/>
    <property type="evidence" value="ECO:0007669"/>
    <property type="project" value="UniProtKB-EC"/>
</dbReference>
<evidence type="ECO:0000313" key="5">
    <source>
        <dbReference type="Proteomes" id="UP000317369"/>
    </source>
</evidence>
<dbReference type="EMBL" id="CP036425">
    <property type="protein sequence ID" value="QDU33902.1"/>
    <property type="molecule type" value="Genomic_DNA"/>
</dbReference>
<dbReference type="GO" id="GO:0005829">
    <property type="term" value="C:cytosol"/>
    <property type="evidence" value="ECO:0007669"/>
    <property type="project" value="TreeGrafter"/>
</dbReference>
<evidence type="ECO:0000256" key="2">
    <source>
        <dbReference type="ARBA" id="ARBA00023239"/>
    </source>
</evidence>
<dbReference type="AlphaFoldDB" id="A0A517YUR2"/>
<gene>
    <name evidence="4" type="primary">fucA</name>
    <name evidence="4" type="ORF">KS4_19620</name>
</gene>
<evidence type="ECO:0000256" key="1">
    <source>
        <dbReference type="ARBA" id="ARBA00022723"/>
    </source>
</evidence>
<dbReference type="OrthoDB" id="9794581at2"/>
<dbReference type="InterPro" id="IPR036409">
    <property type="entry name" value="Aldolase_II/adducin_N_sf"/>
</dbReference>
<organism evidence="4 5">
    <name type="scientific">Poriferisphaera corsica</name>
    <dbReference type="NCBI Taxonomy" id="2528020"/>
    <lineage>
        <taxon>Bacteria</taxon>
        <taxon>Pseudomonadati</taxon>
        <taxon>Planctomycetota</taxon>
        <taxon>Phycisphaerae</taxon>
        <taxon>Phycisphaerales</taxon>
        <taxon>Phycisphaeraceae</taxon>
        <taxon>Poriferisphaera</taxon>
    </lineage>
</organism>
<reference evidence="4 5" key="1">
    <citation type="submission" date="2019-02" db="EMBL/GenBank/DDBJ databases">
        <title>Deep-cultivation of Planctomycetes and their phenomic and genomic characterization uncovers novel biology.</title>
        <authorList>
            <person name="Wiegand S."/>
            <person name="Jogler M."/>
            <person name="Boedeker C."/>
            <person name="Pinto D."/>
            <person name="Vollmers J."/>
            <person name="Rivas-Marin E."/>
            <person name="Kohn T."/>
            <person name="Peeters S.H."/>
            <person name="Heuer A."/>
            <person name="Rast P."/>
            <person name="Oberbeckmann S."/>
            <person name="Bunk B."/>
            <person name="Jeske O."/>
            <person name="Meyerdierks A."/>
            <person name="Storesund J.E."/>
            <person name="Kallscheuer N."/>
            <person name="Luecker S."/>
            <person name="Lage O.M."/>
            <person name="Pohl T."/>
            <person name="Merkel B.J."/>
            <person name="Hornburger P."/>
            <person name="Mueller R.-W."/>
            <person name="Bruemmer F."/>
            <person name="Labrenz M."/>
            <person name="Spormann A.M."/>
            <person name="Op den Camp H."/>
            <person name="Overmann J."/>
            <person name="Amann R."/>
            <person name="Jetten M.S.M."/>
            <person name="Mascher T."/>
            <person name="Medema M.H."/>
            <person name="Devos D.P."/>
            <person name="Kaster A.-K."/>
            <person name="Ovreas L."/>
            <person name="Rohde M."/>
            <person name="Galperin M.Y."/>
            <person name="Jogler C."/>
        </authorList>
    </citation>
    <scope>NUCLEOTIDE SEQUENCE [LARGE SCALE GENOMIC DNA]</scope>
    <source>
        <strain evidence="4 5">KS4</strain>
    </source>
</reference>
<proteinExistence type="predicted"/>
<dbReference type="Pfam" id="PF00596">
    <property type="entry name" value="Aldolase_II"/>
    <property type="match status" value="1"/>
</dbReference>
<dbReference type="SMART" id="SM01007">
    <property type="entry name" value="Aldolase_II"/>
    <property type="match status" value="1"/>
</dbReference>
<dbReference type="KEGG" id="pcor:KS4_19620"/>
<dbReference type="InterPro" id="IPR050197">
    <property type="entry name" value="Aldolase_class_II_sugar_metab"/>
</dbReference>
<evidence type="ECO:0000259" key="3">
    <source>
        <dbReference type="SMART" id="SM01007"/>
    </source>
</evidence>
<keyword evidence="1" id="KW-0479">Metal-binding</keyword>
<dbReference type="Proteomes" id="UP000317369">
    <property type="component" value="Chromosome"/>
</dbReference>
<dbReference type="GO" id="GO:0019323">
    <property type="term" value="P:pentose catabolic process"/>
    <property type="evidence" value="ECO:0007669"/>
    <property type="project" value="TreeGrafter"/>
</dbReference>
<dbReference type="Gene3D" id="3.40.225.10">
    <property type="entry name" value="Class II aldolase/adducin N-terminal domain"/>
    <property type="match status" value="1"/>
</dbReference>
<feature type="domain" description="Class II aldolase/adducin N-terminal" evidence="3">
    <location>
        <begin position="10"/>
        <end position="190"/>
    </location>
</feature>
<dbReference type="RefSeq" id="WP_145077322.1">
    <property type="nucleotide sequence ID" value="NZ_CP036425.1"/>
</dbReference>
<dbReference type="PANTHER" id="PTHR22789">
    <property type="entry name" value="FUCULOSE PHOSPHATE ALDOLASE"/>
    <property type="match status" value="1"/>
</dbReference>
<name>A0A517YUR2_9BACT</name>
<sequence>MDKSVWQLKQDICEIGRRIWTRQYCAGNEGNHSVKISDNRFLVTPTGISKGFLEPGDICLTDDNGKLVEANQNDRRPSSEIKVHLAIYKKRPDVNAVIHSHPPHATAFAIAGVPLPESVHPEAEVFLGKVPTAKYALPSTKELPESILPLITENNSTVLMGNHGSVTFSHDLTDAYYRLEILDAYCRMLLLTKQIGKINILSQQEMKDLLQVKANFGFADDRVACADDGCIGAENDQFLTTFGIQPATAVCDQSSGNVLNTNTESPNVQLDPEQMETLVQTITDQIIKSLQNT</sequence>
<keyword evidence="5" id="KW-1185">Reference proteome</keyword>